<feature type="compositionally biased region" description="Basic and acidic residues" evidence="4">
    <location>
        <begin position="418"/>
        <end position="433"/>
    </location>
</feature>
<evidence type="ECO:0000313" key="5">
    <source>
        <dbReference type="EMBL" id="KAJ8904613.1"/>
    </source>
</evidence>
<feature type="region of interest" description="Disordered" evidence="4">
    <location>
        <begin position="388"/>
        <end position="591"/>
    </location>
</feature>
<feature type="compositionally biased region" description="Acidic residues" evidence="4">
    <location>
        <begin position="404"/>
        <end position="417"/>
    </location>
</feature>
<gene>
    <name evidence="5" type="ORF">NDN08_001131</name>
</gene>
<dbReference type="PANTHER" id="PTHR14150">
    <property type="entry name" value="U3 SMALL NUCLEOLAR RNA-ASSOCIATED PROTEIN 14"/>
    <property type="match status" value="1"/>
</dbReference>
<feature type="compositionally biased region" description="Basic and acidic residues" evidence="4">
    <location>
        <begin position="484"/>
        <end position="500"/>
    </location>
</feature>
<evidence type="ECO:0000313" key="6">
    <source>
        <dbReference type="Proteomes" id="UP001157974"/>
    </source>
</evidence>
<organism evidence="5 6">
    <name type="scientific">Rhodosorus marinus</name>
    <dbReference type="NCBI Taxonomy" id="101924"/>
    <lineage>
        <taxon>Eukaryota</taxon>
        <taxon>Rhodophyta</taxon>
        <taxon>Stylonematophyceae</taxon>
        <taxon>Stylonematales</taxon>
        <taxon>Stylonemataceae</taxon>
        <taxon>Rhodosorus</taxon>
    </lineage>
</organism>
<evidence type="ECO:0000256" key="3">
    <source>
        <dbReference type="ARBA" id="ARBA00023242"/>
    </source>
</evidence>
<dbReference type="Pfam" id="PF04615">
    <property type="entry name" value="Utp14"/>
    <property type="match status" value="1"/>
</dbReference>
<proteinExistence type="predicted"/>
<dbReference type="InterPro" id="IPR006709">
    <property type="entry name" value="SSU_processome_Utp14"/>
</dbReference>
<feature type="region of interest" description="Disordered" evidence="4">
    <location>
        <begin position="303"/>
        <end position="335"/>
    </location>
</feature>
<dbReference type="GO" id="GO:0032040">
    <property type="term" value="C:small-subunit processome"/>
    <property type="evidence" value="ECO:0007669"/>
    <property type="project" value="InterPro"/>
</dbReference>
<dbReference type="AlphaFoldDB" id="A0AAV8UU54"/>
<name>A0AAV8UU54_9RHOD</name>
<feature type="region of interest" description="Disordered" evidence="4">
    <location>
        <begin position="793"/>
        <end position="817"/>
    </location>
</feature>
<feature type="compositionally biased region" description="Acidic residues" evidence="4">
    <location>
        <begin position="73"/>
        <end position="98"/>
    </location>
</feature>
<dbReference type="PANTHER" id="PTHR14150:SF12">
    <property type="entry name" value="U3 SMALL NUCLEOLAR RNA-ASSOCIATED PROTEIN 14 HOMOLOG A"/>
    <property type="match status" value="1"/>
</dbReference>
<feature type="compositionally biased region" description="Basic and acidic residues" evidence="4">
    <location>
        <begin position="42"/>
        <end position="63"/>
    </location>
</feature>
<feature type="compositionally biased region" description="Basic residues" evidence="4">
    <location>
        <begin position="801"/>
        <end position="817"/>
    </location>
</feature>
<comment type="caution">
    <text evidence="5">The sequence shown here is derived from an EMBL/GenBank/DDBJ whole genome shotgun (WGS) entry which is preliminary data.</text>
</comment>
<reference evidence="5 6" key="1">
    <citation type="journal article" date="2023" name="Nat. Commun.">
        <title>Origin of minicircular mitochondrial genomes in red algae.</title>
        <authorList>
            <person name="Lee Y."/>
            <person name="Cho C.H."/>
            <person name="Lee Y.M."/>
            <person name="Park S.I."/>
            <person name="Yang J.H."/>
            <person name="West J.A."/>
            <person name="Bhattacharya D."/>
            <person name="Yoon H.S."/>
        </authorList>
    </citation>
    <scope>NUCLEOTIDE SEQUENCE [LARGE SCALE GENOMIC DNA]</scope>
    <source>
        <strain evidence="5 6">CCMP1338</strain>
        <tissue evidence="5">Whole cell</tissue>
    </source>
</reference>
<protein>
    <submittedName>
        <fullName evidence="5">Uncharacterized protein</fullName>
    </submittedName>
</protein>
<feature type="compositionally biased region" description="Acidic residues" evidence="4">
    <location>
        <begin position="22"/>
        <end position="41"/>
    </location>
</feature>
<evidence type="ECO:0000256" key="4">
    <source>
        <dbReference type="SAM" id="MobiDB-lite"/>
    </source>
</evidence>
<evidence type="ECO:0000256" key="1">
    <source>
        <dbReference type="ARBA" id="ARBA00004604"/>
    </source>
</evidence>
<feature type="compositionally biased region" description="Basic and acidic residues" evidence="4">
    <location>
        <begin position="509"/>
        <end position="522"/>
    </location>
</feature>
<accession>A0AAV8UU54</accession>
<feature type="compositionally biased region" description="Basic residues" evidence="4">
    <location>
        <begin position="303"/>
        <end position="315"/>
    </location>
</feature>
<keyword evidence="3" id="KW-0539">Nucleus</keyword>
<keyword evidence="2" id="KW-0597">Phosphoprotein</keyword>
<feature type="region of interest" description="Disordered" evidence="4">
    <location>
        <begin position="1"/>
        <end position="98"/>
    </location>
</feature>
<keyword evidence="6" id="KW-1185">Reference proteome</keyword>
<evidence type="ECO:0000256" key="2">
    <source>
        <dbReference type="ARBA" id="ARBA00022553"/>
    </source>
</evidence>
<comment type="subcellular location">
    <subcellularLocation>
        <location evidence="1">Nucleus</location>
        <location evidence="1">Nucleolus</location>
    </subcellularLocation>
</comment>
<sequence>MAVTRRRRGSAVQDVEKPEESGTGEDEELSEVEESVEDGEESTLKPRIMDEMSEGHAVAEEKVLIGAVSGEHESDEYEEDSELDDLNSNSDDEDFDPEALERIQNAAVSGVQKKRRRAVEALDVSSKEDPLMVGSGKKRATVSALLDALEGSEDLGGSVERELRKLSDGGVLEPNLDKIQSQRIERDVAYGRTTDVVSKWQSLVKKNREAKHLKFPMNAPPRQTPSTAQLATSYKAQNETELEIDRILKESGMLDDKKAAASEDLEMKELTKEEVAARRGELRKMKALMFYYEKKMKRIKKIKSKGYRRAHKKERMKQEEQAEKHRAENDDDYATERAIEQERERAEERMSLRHKNTSKWIKRQIIRGTGKFDPGSRQAIAEQLDVGEKLKKKQRQSSILERGGEEEDADSGEDVGMEETREQLEKEAKEVEKGPLGAAKSSLFSMKFMQKAMEKRKDEARELLGEVDGEDQGQSKPVVTGRVKFSEKQPDKKEGYARASDDEEEDVEENLRARVDDMKSTEEANVNVEESSQVDIVSAGAQSRKGVQTRLSGRLNVETKQMTTSDLEVENTDRVGNSNAQELKPKKKNPWLTLDEPLEQVLGNKHRNADAIEASQKIQSSVVTASERERAANTAKETAKRKGMELVKMAFAGAGAEVEEFKKDKEAEISSQLPKPEDTVAVVLPGWGSWEGKGVRHSKGKQKFAKQAMVTYEKAKEDIIKKRKDTAPKLEHVILTEKRLKRASDLVVPTVPFPFKSAKQYEASLSIPLGRDWIAPGAHRAAVQPPTETRQGMMIDPIKFGGKKGKIRDAKRKPLGI</sequence>
<feature type="compositionally biased region" description="Basic and acidic residues" evidence="4">
    <location>
        <begin position="316"/>
        <end position="335"/>
    </location>
</feature>
<dbReference type="EMBL" id="JAMWBK010000005">
    <property type="protein sequence ID" value="KAJ8904613.1"/>
    <property type="molecule type" value="Genomic_DNA"/>
</dbReference>
<feature type="compositionally biased region" description="Basic and acidic residues" evidence="4">
    <location>
        <begin position="452"/>
        <end position="464"/>
    </location>
</feature>
<dbReference type="GO" id="GO:0006364">
    <property type="term" value="P:rRNA processing"/>
    <property type="evidence" value="ECO:0007669"/>
    <property type="project" value="InterPro"/>
</dbReference>
<dbReference type="Proteomes" id="UP001157974">
    <property type="component" value="Unassembled WGS sequence"/>
</dbReference>